<name>A0ABY7T0P2_9SPHI</name>
<dbReference type="Gene3D" id="3.10.450.50">
    <property type="match status" value="2"/>
</dbReference>
<sequence>MNTDKDLAINIVSDDEKQSIANQFLLALRNKNWDSLASIITPDATWALPGENLLSGIAIGGEEFIKRAKTLVNSGVSLQLKNIQLSYSGFALSVHNQTAKSDAELDVHVAIVATLRGDKIAAIRSYVSDLPNMNGFFDGKLLHEEQLEMERPSFEQKWAAANTFLTAMKTNNWELMQSVMIPDIEWTLPGKSLLSGPAIGVDAIIKRAQSLKKFGVMFELLHILNGWDSVALSLHNTGKRGELILDEYVTIVFQLNGDKITGLTTHLSDVPGIERFFVPGIID</sequence>
<protein>
    <submittedName>
        <fullName evidence="1">Nuclear transport factor 2 family protein</fullName>
    </submittedName>
</protein>
<evidence type="ECO:0000313" key="1">
    <source>
        <dbReference type="EMBL" id="WCT09911.1"/>
    </source>
</evidence>
<dbReference type="SUPFAM" id="SSF54427">
    <property type="entry name" value="NTF2-like"/>
    <property type="match status" value="2"/>
</dbReference>
<keyword evidence="2" id="KW-1185">Reference proteome</keyword>
<dbReference type="InterPro" id="IPR032710">
    <property type="entry name" value="NTF2-like_dom_sf"/>
</dbReference>
<gene>
    <name evidence="1" type="ORF">PQO05_14350</name>
</gene>
<dbReference type="EMBL" id="CP117167">
    <property type="protein sequence ID" value="WCT09911.1"/>
    <property type="molecule type" value="Genomic_DNA"/>
</dbReference>
<accession>A0ABY7T0P2</accession>
<dbReference type="Proteomes" id="UP001216139">
    <property type="component" value="Chromosome"/>
</dbReference>
<proteinExistence type="predicted"/>
<evidence type="ECO:0000313" key="2">
    <source>
        <dbReference type="Proteomes" id="UP001216139"/>
    </source>
</evidence>
<dbReference type="RefSeq" id="WP_273628006.1">
    <property type="nucleotide sequence ID" value="NZ_CP117167.1"/>
</dbReference>
<organism evidence="1 2">
    <name type="scientific">Mucilaginibacter jinjuensis</name>
    <dbReference type="NCBI Taxonomy" id="1176721"/>
    <lineage>
        <taxon>Bacteria</taxon>
        <taxon>Pseudomonadati</taxon>
        <taxon>Bacteroidota</taxon>
        <taxon>Sphingobacteriia</taxon>
        <taxon>Sphingobacteriales</taxon>
        <taxon>Sphingobacteriaceae</taxon>
        <taxon>Mucilaginibacter</taxon>
    </lineage>
</organism>
<reference evidence="1 2" key="1">
    <citation type="submission" date="2023-02" db="EMBL/GenBank/DDBJ databases">
        <title>Genome sequence of Mucilaginibacter jinjuensis strain KACC 16571.</title>
        <authorList>
            <person name="Kim S."/>
            <person name="Heo J."/>
            <person name="Kwon S.-W."/>
        </authorList>
    </citation>
    <scope>NUCLEOTIDE SEQUENCE [LARGE SCALE GENOMIC DNA]</scope>
    <source>
        <strain evidence="1 2">KACC 16571</strain>
    </source>
</reference>